<dbReference type="OrthoDB" id="8592370at2"/>
<dbReference type="InterPro" id="IPR031982">
    <property type="entry name" value="PilE-like"/>
</dbReference>
<keyword evidence="1" id="KW-1133">Transmembrane helix</keyword>
<dbReference type="InterPro" id="IPR045584">
    <property type="entry name" value="Pilin-like"/>
</dbReference>
<keyword evidence="1" id="KW-0472">Membrane</keyword>
<dbReference type="PROSITE" id="PS00409">
    <property type="entry name" value="PROKAR_NTER_METHYL"/>
    <property type="match status" value="1"/>
</dbReference>
<keyword evidence="3" id="KW-1185">Reference proteome</keyword>
<evidence type="ECO:0008006" key="4">
    <source>
        <dbReference type="Google" id="ProtNLM"/>
    </source>
</evidence>
<dbReference type="Proteomes" id="UP000187526">
    <property type="component" value="Unassembled WGS sequence"/>
</dbReference>
<dbReference type="RefSeq" id="WP_076095057.1">
    <property type="nucleotide sequence ID" value="NZ_MTHD01000003.1"/>
</dbReference>
<dbReference type="AlphaFoldDB" id="A0A1R1I598"/>
<protein>
    <recommendedName>
        <fullName evidence="4">Pilus assembly protein PilE</fullName>
    </recommendedName>
</protein>
<evidence type="ECO:0000313" key="3">
    <source>
        <dbReference type="Proteomes" id="UP000187526"/>
    </source>
</evidence>
<dbReference type="Pfam" id="PF16732">
    <property type="entry name" value="ComP_DUS"/>
    <property type="match status" value="1"/>
</dbReference>
<comment type="caution">
    <text evidence="2">The sequence shown here is derived from an EMBL/GenBank/DDBJ whole genome shotgun (WGS) entry which is preliminary data.</text>
</comment>
<organism evidence="2 3">
    <name type="scientific">Azonexus hydrophilus</name>
    <dbReference type="NCBI Taxonomy" id="418702"/>
    <lineage>
        <taxon>Bacteria</taxon>
        <taxon>Pseudomonadati</taxon>
        <taxon>Pseudomonadota</taxon>
        <taxon>Betaproteobacteria</taxon>
        <taxon>Rhodocyclales</taxon>
        <taxon>Azonexaceae</taxon>
        <taxon>Azonexus</taxon>
    </lineage>
</organism>
<name>A0A1R1I598_9RHOO</name>
<dbReference type="InterPro" id="IPR012902">
    <property type="entry name" value="N_methyl_site"/>
</dbReference>
<reference evidence="2 3" key="1">
    <citation type="submission" date="2016-10" db="EMBL/GenBank/DDBJ databases">
        <title>Alkaliphiles isolated from bioreactors.</title>
        <authorList>
            <person name="Salah Z."/>
            <person name="Rout S.P."/>
            <person name="Humphreys P.N."/>
        </authorList>
    </citation>
    <scope>NUCLEOTIDE SEQUENCE [LARGE SCALE GENOMIC DNA]</scope>
    <source>
        <strain evidence="2 3">ZS02</strain>
    </source>
</reference>
<dbReference type="STRING" id="418702.BJN45_10820"/>
<gene>
    <name evidence="2" type="ORF">BJN45_10820</name>
</gene>
<feature type="transmembrane region" description="Helical" evidence="1">
    <location>
        <begin position="7"/>
        <end position="30"/>
    </location>
</feature>
<proteinExistence type="predicted"/>
<dbReference type="PANTHER" id="PTHR30093:SF47">
    <property type="entry name" value="TYPE IV PILUS NON-CORE MINOR PILIN PILE"/>
    <property type="match status" value="1"/>
</dbReference>
<dbReference type="Pfam" id="PF07963">
    <property type="entry name" value="N_methyl"/>
    <property type="match status" value="1"/>
</dbReference>
<dbReference type="NCBIfam" id="TIGR02532">
    <property type="entry name" value="IV_pilin_GFxxxE"/>
    <property type="match status" value="1"/>
</dbReference>
<dbReference type="PANTHER" id="PTHR30093">
    <property type="entry name" value="GENERAL SECRETION PATHWAY PROTEIN G"/>
    <property type="match status" value="1"/>
</dbReference>
<dbReference type="SUPFAM" id="SSF54523">
    <property type="entry name" value="Pili subunits"/>
    <property type="match status" value="1"/>
</dbReference>
<dbReference type="Gene3D" id="3.30.700.10">
    <property type="entry name" value="Glycoprotein, Type 4 Pilin"/>
    <property type="match status" value="1"/>
</dbReference>
<sequence>MKKQQGFTLIEVMIVVVIIGILSSIAYPMYDEHVRNARRTAAMGCLMEQTHFMERFYSANMTYTGAAPPACPGQVTTFYTMGTANLGAATYTLTAAPTGAQSGDRCGTFSVTHTGTRTNSTADNCWR</sequence>
<keyword evidence="1" id="KW-0812">Transmembrane</keyword>
<dbReference type="GO" id="GO:0043683">
    <property type="term" value="P:type IV pilus assembly"/>
    <property type="evidence" value="ECO:0007669"/>
    <property type="project" value="InterPro"/>
</dbReference>
<dbReference type="EMBL" id="MTHD01000003">
    <property type="protein sequence ID" value="OMG53895.1"/>
    <property type="molecule type" value="Genomic_DNA"/>
</dbReference>
<evidence type="ECO:0000256" key="1">
    <source>
        <dbReference type="SAM" id="Phobius"/>
    </source>
</evidence>
<evidence type="ECO:0000313" key="2">
    <source>
        <dbReference type="EMBL" id="OMG53895.1"/>
    </source>
</evidence>
<accession>A0A1R1I598</accession>